<comment type="caution">
    <text evidence="2">The sequence shown here is derived from an EMBL/GenBank/DDBJ whole genome shotgun (WGS) entry which is preliminary data.</text>
</comment>
<dbReference type="PANTHER" id="PTHR43212">
    <property type="entry name" value="QUERCETIN 2,3-DIOXYGENASE"/>
    <property type="match status" value="1"/>
</dbReference>
<feature type="domain" description="Quercetin 2,3-dioxygenase C-terminal cupin" evidence="1">
    <location>
        <begin position="166"/>
        <end position="233"/>
    </location>
</feature>
<gene>
    <name evidence="2" type="ORF">ACFSKU_16635</name>
</gene>
<dbReference type="Pfam" id="PF17954">
    <property type="entry name" value="Pirin_C_2"/>
    <property type="match status" value="1"/>
</dbReference>
<dbReference type="InterPro" id="IPR014710">
    <property type="entry name" value="RmlC-like_jellyroll"/>
</dbReference>
<dbReference type="InterPro" id="IPR012093">
    <property type="entry name" value="Pirin"/>
</dbReference>
<dbReference type="SUPFAM" id="SSF51182">
    <property type="entry name" value="RmlC-like cupins"/>
    <property type="match status" value="1"/>
</dbReference>
<reference evidence="3" key="1">
    <citation type="journal article" date="2019" name="Int. J. Syst. Evol. Microbiol.">
        <title>The Global Catalogue of Microorganisms (GCM) 10K type strain sequencing project: providing services to taxonomists for standard genome sequencing and annotation.</title>
        <authorList>
            <consortium name="The Broad Institute Genomics Platform"/>
            <consortium name="The Broad Institute Genome Sequencing Center for Infectious Disease"/>
            <person name="Wu L."/>
            <person name="Ma J."/>
        </authorList>
    </citation>
    <scope>NUCLEOTIDE SEQUENCE [LARGE SCALE GENOMIC DNA]</scope>
    <source>
        <strain evidence="3">JCM 16545</strain>
    </source>
</reference>
<keyword evidence="3" id="KW-1185">Reference proteome</keyword>
<name>A0ABW4X1I0_9BACT</name>
<protein>
    <recommendedName>
        <fullName evidence="1">Quercetin 2,3-dioxygenase C-terminal cupin domain-containing protein</fullName>
    </recommendedName>
</protein>
<accession>A0ABW4X1I0</accession>
<dbReference type="RefSeq" id="WP_229959631.1">
    <property type="nucleotide sequence ID" value="NZ_JAJJWI010000005.1"/>
</dbReference>
<dbReference type="Gene3D" id="2.60.120.10">
    <property type="entry name" value="Jelly Rolls"/>
    <property type="match status" value="2"/>
</dbReference>
<proteinExistence type="predicted"/>
<evidence type="ECO:0000313" key="2">
    <source>
        <dbReference type="EMBL" id="MFD2068519.1"/>
    </source>
</evidence>
<dbReference type="EMBL" id="JBHUHV010000053">
    <property type="protein sequence ID" value="MFD2068519.1"/>
    <property type="molecule type" value="Genomic_DNA"/>
</dbReference>
<sequence length="239" mass="26828">MIKQVPGRIYLADQRGITETALFRRRCTFNFGKFQNEHKVPFGNLHVLNEETLAGSQRVDFEVEQDSHVIIIPVTGAVDFVVSGNILTVDVEEILVCHLPAMSSFCLTNPYQNNTDTFLQLWIKAALPISSPAHQHFVFDFNSIENKLAKIIPEEADSQYRLPLSLSIGRFTGRHEAMYSLKSTHSLFYAYAIAGVFEMEGRLLHEGDGLALWGTDNVELEALSNNALILTLELQESNS</sequence>
<dbReference type="InterPro" id="IPR041602">
    <property type="entry name" value="Quercetinase_C"/>
</dbReference>
<evidence type="ECO:0000313" key="3">
    <source>
        <dbReference type="Proteomes" id="UP001597369"/>
    </source>
</evidence>
<evidence type="ECO:0000259" key="1">
    <source>
        <dbReference type="Pfam" id="PF17954"/>
    </source>
</evidence>
<organism evidence="2 3">
    <name type="scientific">Pontibacter silvestris</name>
    <dbReference type="NCBI Taxonomy" id="2305183"/>
    <lineage>
        <taxon>Bacteria</taxon>
        <taxon>Pseudomonadati</taxon>
        <taxon>Bacteroidota</taxon>
        <taxon>Cytophagia</taxon>
        <taxon>Cytophagales</taxon>
        <taxon>Hymenobacteraceae</taxon>
        <taxon>Pontibacter</taxon>
    </lineage>
</organism>
<dbReference type="PANTHER" id="PTHR43212:SF3">
    <property type="entry name" value="QUERCETIN 2,3-DIOXYGENASE"/>
    <property type="match status" value="1"/>
</dbReference>
<dbReference type="Proteomes" id="UP001597369">
    <property type="component" value="Unassembled WGS sequence"/>
</dbReference>
<dbReference type="InterPro" id="IPR011051">
    <property type="entry name" value="RmlC_Cupin_sf"/>
</dbReference>